<evidence type="ECO:0000313" key="3">
    <source>
        <dbReference type="Proteomes" id="UP000318946"/>
    </source>
</evidence>
<dbReference type="InterPro" id="IPR032333">
    <property type="entry name" value="DUF4857"/>
</dbReference>
<dbReference type="Pfam" id="PF16149">
    <property type="entry name" value="DUF4857"/>
    <property type="match status" value="1"/>
</dbReference>
<evidence type="ECO:0000256" key="1">
    <source>
        <dbReference type="SAM" id="Phobius"/>
    </source>
</evidence>
<protein>
    <submittedName>
        <fullName evidence="2">DUF4857 domain-containing protein</fullName>
    </submittedName>
</protein>
<organism evidence="2 3">
    <name type="scientific">Alistipes communis</name>
    <dbReference type="NCBI Taxonomy" id="2585118"/>
    <lineage>
        <taxon>Bacteria</taxon>
        <taxon>Pseudomonadati</taxon>
        <taxon>Bacteroidota</taxon>
        <taxon>Bacteroidia</taxon>
        <taxon>Bacteroidales</taxon>
        <taxon>Rikenellaceae</taxon>
        <taxon>Alistipes</taxon>
    </lineage>
</organism>
<dbReference type="OrthoDB" id="5365245at2"/>
<keyword evidence="1" id="KW-0812">Transmembrane</keyword>
<gene>
    <name evidence="2" type="ORF">A5CBH24_20140</name>
</gene>
<keyword evidence="1" id="KW-1133">Transmembrane helix</keyword>
<dbReference type="AlphaFoldDB" id="A0A4Y1WUF9"/>
<proteinExistence type="predicted"/>
<feature type="transmembrane region" description="Helical" evidence="1">
    <location>
        <begin position="383"/>
        <end position="400"/>
    </location>
</feature>
<dbReference type="RefSeq" id="WP_141413069.1">
    <property type="nucleotide sequence ID" value="NZ_AP019735.1"/>
</dbReference>
<dbReference type="GeneID" id="78342732"/>
<keyword evidence="1" id="KW-0472">Membrane</keyword>
<accession>A0A4Y1WUF9</accession>
<name>A0A4Y1WUF9_9BACT</name>
<dbReference type="KEGG" id="acou:A5CBH24_20140"/>
<evidence type="ECO:0000313" key="2">
    <source>
        <dbReference type="EMBL" id="BBL04701.1"/>
    </source>
</evidence>
<feature type="transmembrane region" description="Helical" evidence="1">
    <location>
        <begin position="353"/>
        <end position="371"/>
    </location>
</feature>
<sequence length="403" mass="46181">MKTIKTIIVLLAAALLAWALPWCYAFVCSEPQESPLTLYSCVTHDFATFSFEGHDDAAGYDPAGNPYTERQFDSIMPTVFTRRLAEEGRLPERIDGIPFDAREVELSNFVFRASPSELNRPQIGLYQLLESAPGREGFRTPDDVFRITERGIEFVKMADNRIDAEKSERFDRVMKKKGFVFPARRIAGNASTYKHYDNGYLLLDATGTPFQMKQLCGRPFVRRIERPDSVTFTHAFVTEFPDKRLLGFLGDDRGGIHALEADYSLHCLPLHPVDLRRERLIVVGDCFYWTAITERQGFERLTAVNARDYSLAAEHETDFPAPKWEQTRKYLFPFRLVFTASSDKYIKPRLRDFSYLALGLNTLLAAGWAVYSMKKRRCRTIRALGILVLGIYLLIPLLLTDRE</sequence>
<dbReference type="EMBL" id="AP019735">
    <property type="protein sequence ID" value="BBL04701.1"/>
    <property type="molecule type" value="Genomic_DNA"/>
</dbReference>
<dbReference type="Proteomes" id="UP000318946">
    <property type="component" value="Chromosome"/>
</dbReference>
<reference evidence="3" key="1">
    <citation type="submission" date="2019-06" db="EMBL/GenBank/DDBJ databases">
        <title>Alistipes onderdonkii subsp. vulgaris subsp. nov., Alistipes dispar sp. nov. and Alistipes communis sp. nov., isolated from human faeces, and creation of Alistipes onderdonkii subsp. onderdonkii subsp. nov.</title>
        <authorList>
            <person name="Sakamoto M."/>
            <person name="Ikeyama N."/>
            <person name="Ogata Y."/>
            <person name="Suda W."/>
            <person name="Iino T."/>
            <person name="Hattori M."/>
            <person name="Ohkuma M."/>
        </authorList>
    </citation>
    <scope>NUCLEOTIDE SEQUENCE [LARGE SCALE GENOMIC DNA]</scope>
    <source>
        <strain evidence="3">5CBH24</strain>
    </source>
</reference>
<keyword evidence="3" id="KW-1185">Reference proteome</keyword>